<feature type="active site" description="Proton acceptor" evidence="7">
    <location>
        <position position="168"/>
    </location>
</feature>
<dbReference type="STRING" id="935223.SAMN04488131_11459"/>
<dbReference type="Pfam" id="PF20659">
    <property type="entry name" value="MS_C"/>
    <property type="match status" value="1"/>
</dbReference>
<protein>
    <recommendedName>
        <fullName evidence="2 8">Malate synthase</fullName>
        <ecNumber evidence="2 8">2.3.3.9</ecNumber>
    </recommendedName>
</protein>
<evidence type="ECO:0000256" key="2">
    <source>
        <dbReference type="ARBA" id="ARBA00012636"/>
    </source>
</evidence>
<dbReference type="InterPro" id="IPR001465">
    <property type="entry name" value="Malate_synthase_TIM"/>
</dbReference>
<sequence length="533" mass="61459">MNLKEVYSKNLLNFSEETTEHYPEILTDEAMTFLSLLHENFNEKRLTLLEERKKQQVLFDQGALPTFPAETKTIRESNWEAAKTPEDLLDRRVEITGPVDRKMVINALNSGAKTFMADFEDSTSPTWSNLMTGQQNLKDAINKTISLEDSIKHKKYSLNDKTAVLLVRPRGLHLTEKNILIKGEQTSGSLIDFGLYAFHNHKQLIEDGTAPYFYIPKLEHYLEARWWNEVFEFTQEYLGVKNGTFKATVLIETITASFQLDEIIFELKDHIVGLNCGRWDYIFSYIKKLRKNPAFIVPNRDQVTMTAPFMSAYSQLVIQRCHKRNIHAIGGMAAQIPIKNNEEANKTAFDKVIADKEREAKNGHDGTWVAHPDLVSLAMTVFDKYMPTKNQIHVKREDVHITESDLLETPKGTITEEGVRKNISISILYIASWLNGQGAAALHNLMEDAATAEISRSQLWQWLQNEVILDNQKVLNEKYYHRLAMEEFEKIRKLVGDENHVKQKYRLAEQLLDILVVNDNFIEFLTIPGYKYI</sequence>
<dbReference type="FunFam" id="1.20.1220.12:FF:000001">
    <property type="entry name" value="Malate synthase"/>
    <property type="match status" value="1"/>
</dbReference>
<dbReference type="OrthoDB" id="9768429at2"/>
<dbReference type="GO" id="GO:0005737">
    <property type="term" value="C:cytoplasm"/>
    <property type="evidence" value="ECO:0007669"/>
    <property type="project" value="TreeGrafter"/>
</dbReference>
<dbReference type="CDD" id="cd00727">
    <property type="entry name" value="malate_synt_A"/>
    <property type="match status" value="1"/>
</dbReference>
<dbReference type="PIRSF" id="PIRSF001363">
    <property type="entry name" value="Malate_synth"/>
    <property type="match status" value="1"/>
</dbReference>
<dbReference type="UniPathway" id="UPA00703">
    <property type="reaction ID" value="UER00720"/>
</dbReference>
<keyword evidence="4 8" id="KW-0816">Tricarboxylic acid cycle</keyword>
<dbReference type="PANTHER" id="PTHR42902:SF1">
    <property type="entry name" value="MALATE SYNTHASE 1-RELATED"/>
    <property type="match status" value="1"/>
</dbReference>
<dbReference type="Proteomes" id="UP000198596">
    <property type="component" value="Unassembled WGS sequence"/>
</dbReference>
<dbReference type="EMBL" id="FONQ01000014">
    <property type="protein sequence ID" value="SFF30119.1"/>
    <property type="molecule type" value="Genomic_DNA"/>
</dbReference>
<keyword evidence="3 8" id="KW-0329">Glyoxylate bypass</keyword>
<feature type="domain" description="Malate synthase TIM barrel" evidence="9">
    <location>
        <begin position="164"/>
        <end position="408"/>
    </location>
</feature>
<evidence type="ECO:0000256" key="7">
    <source>
        <dbReference type="PIRSR" id="PIRSR001363-1"/>
    </source>
</evidence>
<dbReference type="SUPFAM" id="SSF51645">
    <property type="entry name" value="Malate synthase G"/>
    <property type="match status" value="1"/>
</dbReference>
<dbReference type="Gene3D" id="3.20.20.360">
    <property type="entry name" value="Malate synthase, domain 3"/>
    <property type="match status" value="1"/>
</dbReference>
<feature type="active site" description="Proton donor" evidence="7">
    <location>
        <position position="448"/>
    </location>
</feature>
<accession>A0A1I2HK71</accession>
<evidence type="ECO:0000256" key="6">
    <source>
        <dbReference type="ARBA" id="ARBA00047918"/>
    </source>
</evidence>
<dbReference type="InterPro" id="IPR011076">
    <property type="entry name" value="Malate_synth_sf"/>
</dbReference>
<feature type="domain" description="Malate synthase N-terminal" evidence="10">
    <location>
        <begin position="13"/>
        <end position="72"/>
    </location>
</feature>
<dbReference type="GO" id="GO:0004474">
    <property type="term" value="F:malate synthase activity"/>
    <property type="evidence" value="ECO:0007669"/>
    <property type="project" value="UniProtKB-EC"/>
</dbReference>
<dbReference type="InterPro" id="IPR006252">
    <property type="entry name" value="Malate_synthA"/>
</dbReference>
<organism evidence="12 13">
    <name type="scientific">Flavobacterium xueshanense</name>
    <dbReference type="NCBI Taxonomy" id="935223"/>
    <lineage>
        <taxon>Bacteria</taxon>
        <taxon>Pseudomonadati</taxon>
        <taxon>Bacteroidota</taxon>
        <taxon>Flavobacteriia</taxon>
        <taxon>Flavobacteriales</taxon>
        <taxon>Flavobacteriaceae</taxon>
        <taxon>Flavobacterium</taxon>
    </lineage>
</organism>
<evidence type="ECO:0000313" key="12">
    <source>
        <dbReference type="EMBL" id="SFF30119.1"/>
    </source>
</evidence>
<dbReference type="EC" id="2.3.3.9" evidence="2 8"/>
<gene>
    <name evidence="12" type="ORF">SAMN04488131_11459</name>
</gene>
<evidence type="ECO:0000259" key="10">
    <source>
        <dbReference type="Pfam" id="PF20656"/>
    </source>
</evidence>
<dbReference type="Pfam" id="PF20656">
    <property type="entry name" value="MS_N"/>
    <property type="match status" value="1"/>
</dbReference>
<dbReference type="PROSITE" id="PS00510">
    <property type="entry name" value="MALATE_SYNTHASE"/>
    <property type="match status" value="1"/>
</dbReference>
<evidence type="ECO:0000259" key="11">
    <source>
        <dbReference type="Pfam" id="PF20659"/>
    </source>
</evidence>
<evidence type="ECO:0000256" key="3">
    <source>
        <dbReference type="ARBA" id="ARBA00022435"/>
    </source>
</evidence>
<dbReference type="GO" id="GO:0006097">
    <property type="term" value="P:glyoxylate cycle"/>
    <property type="evidence" value="ECO:0007669"/>
    <property type="project" value="UniProtKB-UniPathway"/>
</dbReference>
<dbReference type="InterPro" id="IPR046363">
    <property type="entry name" value="MS_N_TIM-barrel_dom"/>
</dbReference>
<dbReference type="InterPro" id="IPR019830">
    <property type="entry name" value="Malate_synthase_CS"/>
</dbReference>
<dbReference type="InterPro" id="IPR044856">
    <property type="entry name" value="Malate_synth_C_sf"/>
</dbReference>
<evidence type="ECO:0000256" key="4">
    <source>
        <dbReference type="ARBA" id="ARBA00022532"/>
    </source>
</evidence>
<comment type="pathway">
    <text evidence="8">Carbohydrate metabolism; glyoxylate cycle; (S)-malate from isocitrate: step 2/2.</text>
</comment>
<evidence type="ECO:0000256" key="8">
    <source>
        <dbReference type="RuleBase" id="RU000555"/>
    </source>
</evidence>
<dbReference type="PANTHER" id="PTHR42902">
    <property type="entry name" value="MALATE SYNTHASE"/>
    <property type="match status" value="1"/>
</dbReference>
<dbReference type="AlphaFoldDB" id="A0A1I2HK71"/>
<evidence type="ECO:0000256" key="1">
    <source>
        <dbReference type="ARBA" id="ARBA00006394"/>
    </source>
</evidence>
<evidence type="ECO:0000259" key="9">
    <source>
        <dbReference type="Pfam" id="PF01274"/>
    </source>
</evidence>
<keyword evidence="5 8" id="KW-0808">Transferase</keyword>
<dbReference type="RefSeq" id="WP_091207150.1">
    <property type="nucleotide sequence ID" value="NZ_FONQ01000014.1"/>
</dbReference>
<dbReference type="GO" id="GO:0006099">
    <property type="term" value="P:tricarboxylic acid cycle"/>
    <property type="evidence" value="ECO:0007669"/>
    <property type="project" value="UniProtKB-KW"/>
</dbReference>
<evidence type="ECO:0000256" key="5">
    <source>
        <dbReference type="ARBA" id="ARBA00022679"/>
    </source>
</evidence>
<name>A0A1I2HK71_9FLAO</name>
<dbReference type="NCBIfam" id="TIGR01344">
    <property type="entry name" value="malate_syn_A"/>
    <property type="match status" value="1"/>
</dbReference>
<dbReference type="InterPro" id="IPR048355">
    <property type="entry name" value="MS_C"/>
</dbReference>
<dbReference type="FunFam" id="3.20.20.360:FF:000001">
    <property type="entry name" value="Malate synthase"/>
    <property type="match status" value="1"/>
</dbReference>
<reference evidence="13" key="1">
    <citation type="submission" date="2016-10" db="EMBL/GenBank/DDBJ databases">
        <authorList>
            <person name="Varghese N."/>
            <person name="Submissions S."/>
        </authorList>
    </citation>
    <scope>NUCLEOTIDE SEQUENCE [LARGE SCALE GENOMIC DNA]</scope>
    <source>
        <strain evidence="13">CGMCC 1.9227</strain>
    </source>
</reference>
<dbReference type="Gene3D" id="1.20.1220.12">
    <property type="entry name" value="Malate synthase, domain III"/>
    <property type="match status" value="1"/>
</dbReference>
<feature type="domain" description="Malate synthase C-terminal" evidence="11">
    <location>
        <begin position="414"/>
        <end position="532"/>
    </location>
</feature>
<proteinExistence type="inferred from homology"/>
<evidence type="ECO:0000313" key="13">
    <source>
        <dbReference type="Proteomes" id="UP000198596"/>
    </source>
</evidence>
<dbReference type="Pfam" id="PF01274">
    <property type="entry name" value="MS_TIM-barrel"/>
    <property type="match status" value="1"/>
</dbReference>
<keyword evidence="13" id="KW-1185">Reference proteome</keyword>
<dbReference type="InterPro" id="IPR048356">
    <property type="entry name" value="MS_N"/>
</dbReference>
<comment type="catalytic activity">
    <reaction evidence="6 8">
        <text>glyoxylate + acetyl-CoA + H2O = (S)-malate + CoA + H(+)</text>
        <dbReference type="Rhea" id="RHEA:18181"/>
        <dbReference type="ChEBI" id="CHEBI:15377"/>
        <dbReference type="ChEBI" id="CHEBI:15378"/>
        <dbReference type="ChEBI" id="CHEBI:15589"/>
        <dbReference type="ChEBI" id="CHEBI:36655"/>
        <dbReference type="ChEBI" id="CHEBI:57287"/>
        <dbReference type="ChEBI" id="CHEBI:57288"/>
        <dbReference type="EC" id="2.3.3.9"/>
    </reaction>
</comment>
<comment type="similarity">
    <text evidence="1 8">Belongs to the malate synthase family.</text>
</comment>